<feature type="region of interest" description="Disordered" evidence="6">
    <location>
        <begin position="113"/>
        <end position="137"/>
    </location>
</feature>
<evidence type="ECO:0000259" key="7">
    <source>
        <dbReference type="Pfam" id="PF20684"/>
    </source>
</evidence>
<keyword evidence="9" id="KW-1185">Reference proteome</keyword>
<feature type="region of interest" description="Disordered" evidence="6">
    <location>
        <begin position="49"/>
        <end position="90"/>
    </location>
</feature>
<dbReference type="Pfam" id="PF20684">
    <property type="entry name" value="Fung_rhodopsin"/>
    <property type="match status" value="1"/>
</dbReference>
<feature type="compositionally biased region" description="Polar residues" evidence="6">
    <location>
        <begin position="49"/>
        <end position="72"/>
    </location>
</feature>
<dbReference type="PANTHER" id="PTHR33048">
    <property type="entry name" value="PTH11-LIKE INTEGRAL MEMBRANE PROTEIN (AFU_ORTHOLOGUE AFUA_5G11245)"/>
    <property type="match status" value="1"/>
</dbReference>
<keyword evidence="4" id="KW-0472">Membrane</keyword>
<dbReference type="GO" id="GO:0016020">
    <property type="term" value="C:membrane"/>
    <property type="evidence" value="ECO:0007669"/>
    <property type="project" value="UniProtKB-SubCell"/>
</dbReference>
<dbReference type="EMBL" id="JAQQWP010000006">
    <property type="protein sequence ID" value="KAK8113953.1"/>
    <property type="molecule type" value="Genomic_DNA"/>
</dbReference>
<dbReference type="AlphaFoldDB" id="A0AAW0QQ51"/>
<accession>A0AAW0QQ51</accession>
<protein>
    <submittedName>
        <fullName evidence="8">MFS transporter</fullName>
    </submittedName>
</protein>
<feature type="domain" description="Rhodopsin" evidence="7">
    <location>
        <begin position="2"/>
        <end position="40"/>
    </location>
</feature>
<evidence type="ECO:0000313" key="9">
    <source>
        <dbReference type="Proteomes" id="UP001392437"/>
    </source>
</evidence>
<sequence>MATNPDFTYTQGSTTIWSLFEMNLGIACVCMTRLKPFLRKHLPRLISSFSHSNNIASKGPYQRQNKMPSNHGSDGARRRSVERRSGRMFKSNDDRIMSTSICVKNKIEVRYDDRPSVANKDGSTENILRGGSKEPFG</sequence>
<feature type="compositionally biased region" description="Basic and acidic residues" evidence="6">
    <location>
        <begin position="74"/>
        <end position="90"/>
    </location>
</feature>
<evidence type="ECO:0000256" key="4">
    <source>
        <dbReference type="ARBA" id="ARBA00023136"/>
    </source>
</evidence>
<comment type="caution">
    <text evidence="8">The sequence shown here is derived from an EMBL/GenBank/DDBJ whole genome shotgun (WGS) entry which is preliminary data.</text>
</comment>
<comment type="similarity">
    <text evidence="5">Belongs to the SAT4 family.</text>
</comment>
<dbReference type="InterPro" id="IPR052337">
    <property type="entry name" value="SAT4-like"/>
</dbReference>
<evidence type="ECO:0000256" key="1">
    <source>
        <dbReference type="ARBA" id="ARBA00004141"/>
    </source>
</evidence>
<keyword evidence="2" id="KW-0812">Transmembrane</keyword>
<reference evidence="8 9" key="1">
    <citation type="submission" date="2023-01" db="EMBL/GenBank/DDBJ databases">
        <title>Analysis of 21 Apiospora genomes using comparative genomics revels a genus with tremendous synthesis potential of carbohydrate active enzymes and secondary metabolites.</title>
        <authorList>
            <person name="Sorensen T."/>
        </authorList>
    </citation>
    <scope>NUCLEOTIDE SEQUENCE [LARGE SCALE GENOMIC DNA]</scope>
    <source>
        <strain evidence="8 9">CBS 117206</strain>
    </source>
</reference>
<dbReference type="InterPro" id="IPR049326">
    <property type="entry name" value="Rhodopsin_dom_fungi"/>
</dbReference>
<evidence type="ECO:0000313" key="8">
    <source>
        <dbReference type="EMBL" id="KAK8113953.1"/>
    </source>
</evidence>
<name>A0AAW0QQ51_9PEZI</name>
<evidence type="ECO:0000256" key="3">
    <source>
        <dbReference type="ARBA" id="ARBA00022989"/>
    </source>
</evidence>
<evidence type="ECO:0000256" key="6">
    <source>
        <dbReference type="SAM" id="MobiDB-lite"/>
    </source>
</evidence>
<gene>
    <name evidence="8" type="ORF">PG999_006022</name>
</gene>
<comment type="subcellular location">
    <subcellularLocation>
        <location evidence="1">Membrane</location>
        <topology evidence="1">Multi-pass membrane protein</topology>
    </subcellularLocation>
</comment>
<evidence type="ECO:0000256" key="2">
    <source>
        <dbReference type="ARBA" id="ARBA00022692"/>
    </source>
</evidence>
<keyword evidence="3" id="KW-1133">Transmembrane helix</keyword>
<dbReference type="PANTHER" id="PTHR33048:SF47">
    <property type="entry name" value="INTEGRAL MEMBRANE PROTEIN-RELATED"/>
    <property type="match status" value="1"/>
</dbReference>
<dbReference type="Proteomes" id="UP001392437">
    <property type="component" value="Unassembled WGS sequence"/>
</dbReference>
<proteinExistence type="inferred from homology"/>
<organism evidence="8 9">
    <name type="scientific">Apiospora kogelbergensis</name>
    <dbReference type="NCBI Taxonomy" id="1337665"/>
    <lineage>
        <taxon>Eukaryota</taxon>
        <taxon>Fungi</taxon>
        <taxon>Dikarya</taxon>
        <taxon>Ascomycota</taxon>
        <taxon>Pezizomycotina</taxon>
        <taxon>Sordariomycetes</taxon>
        <taxon>Xylariomycetidae</taxon>
        <taxon>Amphisphaeriales</taxon>
        <taxon>Apiosporaceae</taxon>
        <taxon>Apiospora</taxon>
    </lineage>
</organism>
<evidence type="ECO:0000256" key="5">
    <source>
        <dbReference type="ARBA" id="ARBA00038359"/>
    </source>
</evidence>